<gene>
    <name evidence="1" type="ORF">RD110_15840</name>
</gene>
<dbReference type="OrthoDB" id="1028010at2"/>
<dbReference type="KEGG" id="rhy:RD110_15840"/>
<dbReference type="Pfam" id="PF11672">
    <property type="entry name" value="DUF3268"/>
    <property type="match status" value="1"/>
</dbReference>
<proteinExistence type="predicted"/>
<evidence type="ECO:0000313" key="2">
    <source>
        <dbReference type="Proteomes" id="UP000186609"/>
    </source>
</evidence>
<dbReference type="STRING" id="1842727.RD110_15840"/>
<dbReference type="AlphaFoldDB" id="A0A1P8JXL3"/>
<dbReference type="RefSeq" id="WP_076200372.1">
    <property type="nucleotide sequence ID" value="NZ_CP019236.1"/>
</dbReference>
<protein>
    <submittedName>
        <fullName evidence="1">Uncharacterized protein</fullName>
    </submittedName>
</protein>
<sequence>MKRCDECHDEAHLLRLGQPGYPYQRDYGPMWVCVPCQAWCGCHPGTENALGRLADAPLRKAKQAAHAAFDPLWQRKMVRDKVKQGQARRAGYAWLAQQMGLTKKETHIGYFDLDQCKRVVEICTNLKRKEVGQAPKAP</sequence>
<dbReference type="Proteomes" id="UP000186609">
    <property type="component" value="Chromosome"/>
</dbReference>
<dbReference type="InterPro" id="IPR021686">
    <property type="entry name" value="DUF3268"/>
</dbReference>
<evidence type="ECO:0000313" key="1">
    <source>
        <dbReference type="EMBL" id="APW38493.1"/>
    </source>
</evidence>
<dbReference type="EMBL" id="CP019236">
    <property type="protein sequence ID" value="APW38493.1"/>
    <property type="molecule type" value="Genomic_DNA"/>
</dbReference>
<keyword evidence="2" id="KW-1185">Reference proteome</keyword>
<reference evidence="1 2" key="1">
    <citation type="submission" date="2017-01" db="EMBL/GenBank/DDBJ databases">
        <authorList>
            <person name="Mah S.A."/>
            <person name="Swanson W.J."/>
            <person name="Moy G.W."/>
            <person name="Vacquier V.D."/>
        </authorList>
    </citation>
    <scope>NUCLEOTIDE SEQUENCE [LARGE SCALE GENOMIC DNA]</scope>
    <source>
        <strain evidence="1 2">DCY110</strain>
    </source>
</reference>
<name>A0A1P8JXL3_9BURK</name>
<accession>A0A1P8JXL3</accession>
<organism evidence="1 2">
    <name type="scientific">Rhodoferax koreensis</name>
    <dbReference type="NCBI Taxonomy" id="1842727"/>
    <lineage>
        <taxon>Bacteria</taxon>
        <taxon>Pseudomonadati</taxon>
        <taxon>Pseudomonadota</taxon>
        <taxon>Betaproteobacteria</taxon>
        <taxon>Burkholderiales</taxon>
        <taxon>Comamonadaceae</taxon>
        <taxon>Rhodoferax</taxon>
    </lineage>
</organism>